<dbReference type="AlphaFoldDB" id="A0A7Z0IKZ4"/>
<reference evidence="2 3" key="1">
    <citation type="submission" date="2020-07" db="EMBL/GenBank/DDBJ databases">
        <title>Sequencing the genomes of 1000 actinobacteria strains.</title>
        <authorList>
            <person name="Klenk H.-P."/>
        </authorList>
    </citation>
    <scope>NUCLEOTIDE SEQUENCE [LARGE SCALE GENOMIC DNA]</scope>
    <source>
        <strain evidence="2 3">DSM 103164</strain>
    </source>
</reference>
<protein>
    <recommendedName>
        <fullName evidence="1">SURF1-like protein</fullName>
    </recommendedName>
</protein>
<dbReference type="InterPro" id="IPR002994">
    <property type="entry name" value="Surf1/Shy1"/>
</dbReference>
<keyword evidence="1" id="KW-1133">Transmembrane helix</keyword>
<evidence type="ECO:0000256" key="1">
    <source>
        <dbReference type="RuleBase" id="RU363076"/>
    </source>
</evidence>
<accession>A0A7Z0IKZ4</accession>
<keyword evidence="1" id="KW-0472">Membrane</keyword>
<name>A0A7Z0IKZ4_9ACTN</name>
<sequence>MTEDEPRQVSARPAGRVAPLWQRALIIAAGVLAAAVMAGLGLWQAQVFVDDGVRNAAARADLPPAPLDEVAPAGTSPVDWYGRTLTVAGEYLPETQVLIPDGQRFRVLTALRTDRGNVLPVVRGVVERPSAPPPPAGRVERSGVLLAPELGTEAELPPGQIGSVRLARLAQTWPRPLVSGFVTLPAEQAAAEGLAPDRLRLPDAGGSARNRGYSVQWWIFGAFALGISIKIAHDAGRGRGVLSRRLG</sequence>
<dbReference type="Pfam" id="PF02104">
    <property type="entry name" value="SURF1"/>
    <property type="match status" value="1"/>
</dbReference>
<keyword evidence="1" id="KW-1003">Cell membrane</keyword>
<dbReference type="Proteomes" id="UP000527616">
    <property type="component" value="Unassembled WGS sequence"/>
</dbReference>
<dbReference type="RefSeq" id="WP_179444922.1">
    <property type="nucleotide sequence ID" value="NZ_JACBZS010000001.1"/>
</dbReference>
<dbReference type="EMBL" id="JACBZS010000001">
    <property type="protein sequence ID" value="NYI71046.1"/>
    <property type="molecule type" value="Genomic_DNA"/>
</dbReference>
<feature type="transmembrane region" description="Helical" evidence="1">
    <location>
        <begin position="20"/>
        <end position="43"/>
    </location>
</feature>
<dbReference type="GO" id="GO:0005886">
    <property type="term" value="C:plasma membrane"/>
    <property type="evidence" value="ECO:0007669"/>
    <property type="project" value="UniProtKB-SubCell"/>
</dbReference>
<keyword evidence="1" id="KW-0812">Transmembrane</keyword>
<dbReference type="CDD" id="cd06662">
    <property type="entry name" value="SURF1"/>
    <property type="match status" value="1"/>
</dbReference>
<proteinExistence type="inferred from homology"/>
<keyword evidence="3" id="KW-1185">Reference proteome</keyword>
<comment type="similarity">
    <text evidence="1">Belongs to the SURF1 family.</text>
</comment>
<evidence type="ECO:0000313" key="3">
    <source>
        <dbReference type="Proteomes" id="UP000527616"/>
    </source>
</evidence>
<gene>
    <name evidence="2" type="ORF">GGQ54_001606</name>
</gene>
<comment type="caution">
    <text evidence="2">The sequence shown here is derived from an EMBL/GenBank/DDBJ whole genome shotgun (WGS) entry which is preliminary data.</text>
</comment>
<evidence type="ECO:0000313" key="2">
    <source>
        <dbReference type="EMBL" id="NYI71046.1"/>
    </source>
</evidence>
<organism evidence="2 3">
    <name type="scientific">Naumannella cuiyingiana</name>
    <dbReference type="NCBI Taxonomy" id="1347891"/>
    <lineage>
        <taxon>Bacteria</taxon>
        <taxon>Bacillati</taxon>
        <taxon>Actinomycetota</taxon>
        <taxon>Actinomycetes</taxon>
        <taxon>Propionibacteriales</taxon>
        <taxon>Propionibacteriaceae</taxon>
        <taxon>Naumannella</taxon>
    </lineage>
</organism>
<comment type="caution">
    <text evidence="1">Lacks conserved residue(s) required for the propagation of feature annotation.</text>
</comment>
<comment type="subcellular location">
    <subcellularLocation>
        <location evidence="1">Cell membrane</location>
        <topology evidence="1">Multi-pass membrane protein</topology>
    </subcellularLocation>
</comment>